<evidence type="ECO:0000256" key="2">
    <source>
        <dbReference type="ARBA" id="ARBA00022552"/>
    </source>
</evidence>
<dbReference type="Pfam" id="PF01795">
    <property type="entry name" value="Methyltransf_5"/>
    <property type="match status" value="1"/>
</dbReference>
<dbReference type="Gene3D" id="3.40.50.150">
    <property type="entry name" value="Vaccinia Virus protein VP39"/>
    <property type="match status" value="1"/>
</dbReference>
<feature type="binding site" evidence="6">
    <location>
        <begin position="46"/>
        <end position="48"/>
    </location>
    <ligand>
        <name>S-adenosyl-L-methionine</name>
        <dbReference type="ChEBI" id="CHEBI:59789"/>
    </ligand>
</feature>
<dbReference type="GO" id="GO:0070475">
    <property type="term" value="P:rRNA base methylation"/>
    <property type="evidence" value="ECO:0007669"/>
    <property type="project" value="UniProtKB-UniRule"/>
</dbReference>
<evidence type="ECO:0000313" key="9">
    <source>
        <dbReference type="Proteomes" id="UP000184066"/>
    </source>
</evidence>
<proteinExistence type="inferred from homology"/>
<dbReference type="HAMAP" id="MF_01007">
    <property type="entry name" value="16SrRNA_methyltr_H"/>
    <property type="match status" value="1"/>
</dbReference>
<dbReference type="RefSeq" id="WP_091764176.1">
    <property type="nucleotide sequence ID" value="NZ_FOHL01000003.1"/>
</dbReference>
<dbReference type="GO" id="GO:0071424">
    <property type="term" value="F:rRNA (cytosine-N4-)-methyltransferase activity"/>
    <property type="evidence" value="ECO:0007669"/>
    <property type="project" value="UniProtKB-UniRule"/>
</dbReference>
<evidence type="ECO:0000256" key="7">
    <source>
        <dbReference type="SAM" id="MobiDB-lite"/>
    </source>
</evidence>
<feature type="compositionally biased region" description="Basic residues" evidence="7">
    <location>
        <begin position="311"/>
        <end position="321"/>
    </location>
</feature>
<dbReference type="NCBIfam" id="TIGR00006">
    <property type="entry name" value="16S rRNA (cytosine(1402)-N(4))-methyltransferase RsmH"/>
    <property type="match status" value="1"/>
</dbReference>
<dbReference type="InterPro" id="IPR023397">
    <property type="entry name" value="SAM-dep_MeTrfase_MraW_recog"/>
</dbReference>
<feature type="binding site" evidence="6">
    <location>
        <position position="64"/>
    </location>
    <ligand>
        <name>S-adenosyl-L-methionine</name>
        <dbReference type="ChEBI" id="CHEBI:59789"/>
    </ligand>
</feature>
<keyword evidence="9" id="KW-1185">Reference proteome</keyword>
<sequence length="353" mass="37615">MSGDDALARARAAHAPVMLDEVLAALAPEGGGAWEGAWLDGTLGAGGYARAILERGARRLVAIDRDPEAVARAREWAGIYGERLVLVHGAFGDLDRHAAPTLAELGAPGLAGVVLDIGVSSMQIDQPERGFSFQKDGPLDMRMAQEGPSAADLVNRAEEADLADILHHYGEERAARRIARAIVAARREGPIETTLRLARIVESCLPRPRPGQPHPATRSFQALRIAVNDELGELIRALSAAERALAPGGTLAVVTFHSLEDRIVKRFFQQRAGGAPGGSRHAPRLEGPAPSFRLLSRKAATASEEELARNPRARSARLRAARRTDAPPVPADPASLGAPRLGDLAGLMRRISR</sequence>
<dbReference type="EMBL" id="FRDL01000002">
    <property type="protein sequence ID" value="SHN55729.1"/>
    <property type="molecule type" value="Genomic_DNA"/>
</dbReference>
<dbReference type="SUPFAM" id="SSF81799">
    <property type="entry name" value="Putative methyltransferase TM0872, insert domain"/>
    <property type="match status" value="1"/>
</dbReference>
<keyword evidence="5 6" id="KW-0949">S-adenosyl-L-methionine</keyword>
<evidence type="ECO:0000256" key="3">
    <source>
        <dbReference type="ARBA" id="ARBA00022603"/>
    </source>
</evidence>
<protein>
    <recommendedName>
        <fullName evidence="6">Ribosomal RNA small subunit methyltransferase H</fullName>
        <ecNumber evidence="6">2.1.1.199</ecNumber>
    </recommendedName>
    <alternativeName>
        <fullName evidence="6">16S rRNA m(4)C1402 methyltransferase</fullName>
    </alternativeName>
    <alternativeName>
        <fullName evidence="6">rRNA (cytosine-N(4)-)-methyltransferase RsmH</fullName>
    </alternativeName>
</protein>
<feature type="region of interest" description="Disordered" evidence="7">
    <location>
        <begin position="300"/>
        <end position="342"/>
    </location>
</feature>
<reference evidence="8 9" key="1">
    <citation type="submission" date="2016-12" db="EMBL/GenBank/DDBJ databases">
        <authorList>
            <person name="Song W.-J."/>
            <person name="Kurnit D.M."/>
        </authorList>
    </citation>
    <scope>NUCLEOTIDE SEQUENCE [LARGE SCALE GENOMIC DNA]</scope>
    <source>
        <strain evidence="8 9">CGMCC 1.10808</strain>
    </source>
</reference>
<dbReference type="GO" id="GO:0005737">
    <property type="term" value="C:cytoplasm"/>
    <property type="evidence" value="ECO:0007669"/>
    <property type="project" value="UniProtKB-SubCell"/>
</dbReference>
<comment type="subcellular location">
    <subcellularLocation>
        <location evidence="6">Cytoplasm</location>
    </subcellularLocation>
</comment>
<dbReference type="PANTHER" id="PTHR11265">
    <property type="entry name" value="S-ADENOSYL-METHYLTRANSFERASE MRAW"/>
    <property type="match status" value="1"/>
</dbReference>
<dbReference type="STRING" id="1189325.SAMN04488119_103341"/>
<dbReference type="Gene3D" id="1.10.150.170">
    <property type="entry name" value="Putative methyltransferase TM0872, insert domain"/>
    <property type="match status" value="1"/>
</dbReference>
<keyword evidence="3 6" id="KW-0489">Methyltransferase</keyword>
<evidence type="ECO:0000256" key="1">
    <source>
        <dbReference type="ARBA" id="ARBA00010396"/>
    </source>
</evidence>
<organism evidence="8 9">
    <name type="scientific">Oceanicella actignis</name>
    <dbReference type="NCBI Taxonomy" id="1189325"/>
    <lineage>
        <taxon>Bacteria</taxon>
        <taxon>Pseudomonadati</taxon>
        <taxon>Pseudomonadota</taxon>
        <taxon>Alphaproteobacteria</taxon>
        <taxon>Rhodobacterales</taxon>
        <taxon>Paracoccaceae</taxon>
        <taxon>Oceanicella</taxon>
    </lineage>
</organism>
<dbReference type="CDD" id="cd02440">
    <property type="entry name" value="AdoMet_MTases"/>
    <property type="match status" value="1"/>
</dbReference>
<dbReference type="EC" id="2.1.1.199" evidence="6"/>
<evidence type="ECO:0000256" key="5">
    <source>
        <dbReference type="ARBA" id="ARBA00022691"/>
    </source>
</evidence>
<gene>
    <name evidence="6" type="primary">rsmH</name>
    <name evidence="8" type="ORF">SAMN05216200_102167</name>
</gene>
<evidence type="ECO:0000256" key="6">
    <source>
        <dbReference type="HAMAP-Rule" id="MF_01007"/>
    </source>
</evidence>
<keyword evidence="2 6" id="KW-0698">rRNA processing</keyword>
<dbReference type="InterPro" id="IPR029063">
    <property type="entry name" value="SAM-dependent_MTases_sf"/>
</dbReference>
<name>A0A1M7SB37_9RHOB</name>
<feature type="binding site" evidence="6">
    <location>
        <position position="91"/>
    </location>
    <ligand>
        <name>S-adenosyl-L-methionine</name>
        <dbReference type="ChEBI" id="CHEBI:59789"/>
    </ligand>
</feature>
<dbReference type="Proteomes" id="UP000184066">
    <property type="component" value="Unassembled WGS sequence"/>
</dbReference>
<evidence type="ECO:0000256" key="4">
    <source>
        <dbReference type="ARBA" id="ARBA00022679"/>
    </source>
</evidence>
<dbReference type="AlphaFoldDB" id="A0A1M7SB37"/>
<keyword evidence="6" id="KW-0963">Cytoplasm</keyword>
<feature type="binding site" evidence="6">
    <location>
        <position position="123"/>
    </location>
    <ligand>
        <name>S-adenosyl-L-methionine</name>
        <dbReference type="ChEBI" id="CHEBI:59789"/>
    </ligand>
</feature>
<accession>A0A1M7SB37</accession>
<evidence type="ECO:0000313" key="8">
    <source>
        <dbReference type="EMBL" id="SHN55729.1"/>
    </source>
</evidence>
<dbReference type="SUPFAM" id="SSF53335">
    <property type="entry name" value="S-adenosyl-L-methionine-dependent methyltransferases"/>
    <property type="match status" value="1"/>
</dbReference>
<feature type="binding site" evidence="6">
    <location>
        <position position="116"/>
    </location>
    <ligand>
        <name>S-adenosyl-L-methionine</name>
        <dbReference type="ChEBI" id="CHEBI:59789"/>
    </ligand>
</feature>
<comment type="similarity">
    <text evidence="1 6">Belongs to the methyltransferase superfamily. RsmH family.</text>
</comment>
<dbReference type="InterPro" id="IPR002903">
    <property type="entry name" value="RsmH"/>
</dbReference>
<dbReference type="PANTHER" id="PTHR11265:SF0">
    <property type="entry name" value="12S RRNA N4-METHYLCYTIDINE METHYLTRANSFERASE"/>
    <property type="match status" value="1"/>
</dbReference>
<comment type="catalytic activity">
    <reaction evidence="6">
        <text>cytidine(1402) in 16S rRNA + S-adenosyl-L-methionine = N(4)-methylcytidine(1402) in 16S rRNA + S-adenosyl-L-homocysteine + H(+)</text>
        <dbReference type="Rhea" id="RHEA:42928"/>
        <dbReference type="Rhea" id="RHEA-COMP:10286"/>
        <dbReference type="Rhea" id="RHEA-COMP:10287"/>
        <dbReference type="ChEBI" id="CHEBI:15378"/>
        <dbReference type="ChEBI" id="CHEBI:57856"/>
        <dbReference type="ChEBI" id="CHEBI:59789"/>
        <dbReference type="ChEBI" id="CHEBI:74506"/>
        <dbReference type="ChEBI" id="CHEBI:82748"/>
        <dbReference type="EC" id="2.1.1.199"/>
    </reaction>
</comment>
<dbReference type="FunFam" id="1.10.150.170:FF:000003">
    <property type="entry name" value="Ribosomal RNA small subunit methyltransferase H"/>
    <property type="match status" value="1"/>
</dbReference>
<dbReference type="PIRSF" id="PIRSF004486">
    <property type="entry name" value="MraW"/>
    <property type="match status" value="1"/>
</dbReference>
<comment type="function">
    <text evidence="6">Specifically methylates the N4 position of cytidine in position 1402 (C1402) of 16S rRNA.</text>
</comment>
<dbReference type="OrthoDB" id="9806637at2"/>
<keyword evidence="4 6" id="KW-0808">Transferase</keyword>